<feature type="compositionally biased region" description="Polar residues" evidence="1">
    <location>
        <begin position="7"/>
        <end position="22"/>
    </location>
</feature>
<feature type="compositionally biased region" description="Low complexity" evidence="1">
    <location>
        <begin position="45"/>
        <end position="61"/>
    </location>
</feature>
<evidence type="ECO:0000256" key="1">
    <source>
        <dbReference type="SAM" id="MobiDB-lite"/>
    </source>
</evidence>
<feature type="compositionally biased region" description="Basic and acidic residues" evidence="1">
    <location>
        <begin position="164"/>
        <end position="180"/>
    </location>
</feature>
<sequence>MDLHFGNRTTTSYVFGSSTPRQFSHLESMKPEDRVYDSKPKRWVSTRSRTTPAMTTMSSSTKETPQDSNYIMTRSTYIARKKSGDDDGREEIGSRPDVIQGRSTEQTSVGIKNSIHRGDSEQKKPSENADKQKKVRDQKAFHEQKEHLATENRSNENAGRVHKQVKEGNEVSDSKVERSADGLQPQDSATVVEEGHVRRETPENPVGQVVDRASVSEKFTDSSGMFEQCDNEDESRIECLKSQDGAQDNEGRRKEDKDQNSDMSLREDNKNSTSDDGKHIETKKTMPKAVESGPYTRQWGEQSKI</sequence>
<feature type="compositionally biased region" description="Basic and acidic residues" evidence="1">
    <location>
        <begin position="82"/>
        <end position="94"/>
    </location>
</feature>
<feature type="compositionally biased region" description="Polar residues" evidence="1">
    <location>
        <begin position="62"/>
        <end position="76"/>
    </location>
</feature>
<organism evidence="2 3">
    <name type="scientific">Gnathostoma spinigerum</name>
    <dbReference type="NCBI Taxonomy" id="75299"/>
    <lineage>
        <taxon>Eukaryota</taxon>
        <taxon>Metazoa</taxon>
        <taxon>Ecdysozoa</taxon>
        <taxon>Nematoda</taxon>
        <taxon>Chromadorea</taxon>
        <taxon>Rhabditida</taxon>
        <taxon>Spirurina</taxon>
        <taxon>Gnathostomatomorpha</taxon>
        <taxon>Gnathostomatoidea</taxon>
        <taxon>Gnathostomatidae</taxon>
        <taxon>Gnathostoma</taxon>
    </lineage>
</organism>
<dbReference type="AlphaFoldDB" id="A0ABD6EP49"/>
<evidence type="ECO:0000313" key="2">
    <source>
        <dbReference type="EMBL" id="MFH4980967.1"/>
    </source>
</evidence>
<feature type="compositionally biased region" description="Basic and acidic residues" evidence="1">
    <location>
        <begin position="249"/>
        <end position="284"/>
    </location>
</feature>
<protein>
    <submittedName>
        <fullName evidence="2">Uncharacterized protein</fullName>
    </submittedName>
</protein>
<feature type="compositionally biased region" description="Basic and acidic residues" evidence="1">
    <location>
        <begin position="193"/>
        <end position="202"/>
    </location>
</feature>
<feature type="compositionally biased region" description="Basic and acidic residues" evidence="1">
    <location>
        <begin position="27"/>
        <end position="40"/>
    </location>
</feature>
<feature type="compositionally biased region" description="Polar residues" evidence="1">
    <location>
        <begin position="101"/>
        <end position="111"/>
    </location>
</feature>
<gene>
    <name evidence="2" type="ORF">AB6A40_007676</name>
</gene>
<feature type="region of interest" description="Disordered" evidence="1">
    <location>
        <begin position="1"/>
        <end position="305"/>
    </location>
</feature>
<reference evidence="2 3" key="1">
    <citation type="submission" date="2024-08" db="EMBL/GenBank/DDBJ databases">
        <title>Gnathostoma spinigerum genome.</title>
        <authorList>
            <person name="Gonzalez-Bertolin B."/>
            <person name="Monzon S."/>
            <person name="Zaballos A."/>
            <person name="Jimenez P."/>
            <person name="Dekumyoy P."/>
            <person name="Varona S."/>
            <person name="Cuesta I."/>
            <person name="Sumanam S."/>
            <person name="Adisakwattana P."/>
            <person name="Gasser R.B."/>
            <person name="Hernandez-Gonzalez A."/>
            <person name="Young N.D."/>
            <person name="Perteguer M.J."/>
        </authorList>
    </citation>
    <scope>NUCLEOTIDE SEQUENCE [LARGE SCALE GENOMIC DNA]</scope>
    <source>
        <strain evidence="2">AL3</strain>
        <tissue evidence="2">Liver</tissue>
    </source>
</reference>
<dbReference type="Proteomes" id="UP001608902">
    <property type="component" value="Unassembled WGS sequence"/>
</dbReference>
<accession>A0ABD6EP49</accession>
<dbReference type="EMBL" id="JBGFUD010006398">
    <property type="protein sequence ID" value="MFH4980967.1"/>
    <property type="molecule type" value="Genomic_DNA"/>
</dbReference>
<keyword evidence="3" id="KW-1185">Reference proteome</keyword>
<name>A0ABD6EP49_9BILA</name>
<feature type="compositionally biased region" description="Basic and acidic residues" evidence="1">
    <location>
        <begin position="116"/>
        <end position="154"/>
    </location>
</feature>
<proteinExistence type="predicted"/>
<evidence type="ECO:0000313" key="3">
    <source>
        <dbReference type="Proteomes" id="UP001608902"/>
    </source>
</evidence>
<comment type="caution">
    <text evidence="2">The sequence shown here is derived from an EMBL/GenBank/DDBJ whole genome shotgun (WGS) entry which is preliminary data.</text>
</comment>